<keyword evidence="4" id="KW-1185">Reference proteome</keyword>
<dbReference type="EMBL" id="MEIA01000177">
    <property type="protein sequence ID" value="OJF13062.1"/>
    <property type="molecule type" value="Genomic_DNA"/>
</dbReference>
<name>A0A1K0GL83_9ACTN</name>
<feature type="transmembrane region" description="Helical" evidence="2">
    <location>
        <begin position="37"/>
        <end position="58"/>
    </location>
</feature>
<evidence type="ECO:0000313" key="3">
    <source>
        <dbReference type="EMBL" id="OJF13062.1"/>
    </source>
</evidence>
<keyword evidence="2" id="KW-0472">Membrane</keyword>
<evidence type="ECO:0000256" key="2">
    <source>
        <dbReference type="SAM" id="Phobius"/>
    </source>
</evidence>
<gene>
    <name evidence="3" type="ORF">BG844_17315</name>
</gene>
<evidence type="ECO:0000256" key="1">
    <source>
        <dbReference type="SAM" id="MobiDB-lite"/>
    </source>
</evidence>
<protein>
    <submittedName>
        <fullName evidence="3">Uncharacterized protein</fullName>
    </submittedName>
</protein>
<feature type="compositionally biased region" description="Polar residues" evidence="1">
    <location>
        <begin position="144"/>
        <end position="153"/>
    </location>
</feature>
<evidence type="ECO:0000313" key="4">
    <source>
        <dbReference type="Proteomes" id="UP000182486"/>
    </source>
</evidence>
<organism evidence="3 4">
    <name type="scientific">Couchioplanes caeruleus subsp. caeruleus</name>
    <dbReference type="NCBI Taxonomy" id="56427"/>
    <lineage>
        <taxon>Bacteria</taxon>
        <taxon>Bacillati</taxon>
        <taxon>Actinomycetota</taxon>
        <taxon>Actinomycetes</taxon>
        <taxon>Micromonosporales</taxon>
        <taxon>Micromonosporaceae</taxon>
        <taxon>Couchioplanes</taxon>
    </lineage>
</organism>
<feature type="region of interest" description="Disordered" evidence="1">
    <location>
        <begin position="143"/>
        <end position="252"/>
    </location>
</feature>
<feature type="transmembrane region" description="Helical" evidence="2">
    <location>
        <begin position="114"/>
        <end position="135"/>
    </location>
</feature>
<feature type="transmembrane region" description="Helical" evidence="2">
    <location>
        <begin position="12"/>
        <end position="31"/>
    </location>
</feature>
<reference evidence="3 4" key="1">
    <citation type="submission" date="2016-09" db="EMBL/GenBank/DDBJ databases">
        <title>Couchioplanes caeruleus draft genome sequence.</title>
        <authorList>
            <person name="Sheehan J."/>
            <person name="Caffrey P."/>
        </authorList>
    </citation>
    <scope>NUCLEOTIDE SEQUENCE [LARGE SCALE GENOMIC DNA]</scope>
    <source>
        <strain evidence="3 4">DSM 43634</strain>
    </source>
</reference>
<dbReference type="Proteomes" id="UP000182486">
    <property type="component" value="Unassembled WGS sequence"/>
</dbReference>
<dbReference type="RefSeq" id="WP_071806368.1">
    <property type="nucleotide sequence ID" value="NZ_MEIA01000177.1"/>
</dbReference>
<proteinExistence type="predicted"/>
<feature type="compositionally biased region" description="Low complexity" evidence="1">
    <location>
        <begin position="163"/>
        <end position="229"/>
    </location>
</feature>
<sequence>MSEQAPDRLWSGIQISKVIAGTLAAVAAAVLGSYLGVAGTLAGAALASVVGSVGTELFNNSLKRGTKRLQTVAPTFVKVPAAVGTPAVAAATAQENPAHTVAPRPRRKIRWGHVALAACALFALSMGAVSLIEAFTDKPISATVRHTSGNGTTLFGGRDDSSPKTPVTPSPKESTTEEAPTGETSTPDPSTSEPPATDAPQETPTTTAPVTPEPTTEATTQAPGPGAAAEPDEPGQQVDPGREQEEQEAATE</sequence>
<comment type="caution">
    <text evidence="3">The sequence shown here is derived from an EMBL/GenBank/DDBJ whole genome shotgun (WGS) entry which is preliminary data.</text>
</comment>
<keyword evidence="2" id="KW-0812">Transmembrane</keyword>
<dbReference type="AlphaFoldDB" id="A0A1K0GL83"/>
<keyword evidence="2" id="KW-1133">Transmembrane helix</keyword>
<accession>A0A1K0GL83</accession>